<evidence type="ECO:0000256" key="7">
    <source>
        <dbReference type="PROSITE-ProRule" id="PRU00781"/>
    </source>
</evidence>
<keyword evidence="4 7" id="KW-0547">Nucleotide-binding</keyword>
<accession>A0A9D4ZNS5</accession>
<dbReference type="InterPro" id="IPR003409">
    <property type="entry name" value="MORN"/>
</dbReference>
<dbReference type="Pfam" id="PF02493">
    <property type="entry name" value="MORN"/>
    <property type="match status" value="7"/>
</dbReference>
<evidence type="ECO:0000256" key="1">
    <source>
        <dbReference type="ARBA" id="ARBA00012172"/>
    </source>
</evidence>
<dbReference type="GO" id="GO:0005524">
    <property type="term" value="F:ATP binding"/>
    <property type="evidence" value="ECO:0007669"/>
    <property type="project" value="UniProtKB-UniRule"/>
</dbReference>
<dbReference type="SMART" id="SM00330">
    <property type="entry name" value="PIPKc"/>
    <property type="match status" value="1"/>
</dbReference>
<keyword evidence="3" id="KW-0677">Repeat</keyword>
<evidence type="ECO:0000256" key="8">
    <source>
        <dbReference type="SAM" id="MobiDB-lite"/>
    </source>
</evidence>
<keyword evidence="6 7" id="KW-0067">ATP-binding</keyword>
<reference evidence="11 12" key="1">
    <citation type="submission" date="2021-01" db="EMBL/GenBank/DDBJ databases">
        <title>Adiantum capillus-veneris genome.</title>
        <authorList>
            <person name="Fang Y."/>
            <person name="Liao Q."/>
        </authorList>
    </citation>
    <scope>NUCLEOTIDE SEQUENCE [LARGE SCALE GENOMIC DNA]</scope>
    <source>
        <strain evidence="11">H3</strain>
        <tissue evidence="11">Leaf</tissue>
    </source>
</reference>
<evidence type="ECO:0000256" key="2">
    <source>
        <dbReference type="ARBA" id="ARBA00022679"/>
    </source>
</evidence>
<organism evidence="11 12">
    <name type="scientific">Adiantum capillus-veneris</name>
    <name type="common">Maidenhair fern</name>
    <dbReference type="NCBI Taxonomy" id="13818"/>
    <lineage>
        <taxon>Eukaryota</taxon>
        <taxon>Viridiplantae</taxon>
        <taxon>Streptophyta</taxon>
        <taxon>Embryophyta</taxon>
        <taxon>Tracheophyta</taxon>
        <taxon>Polypodiopsida</taxon>
        <taxon>Polypodiidae</taxon>
        <taxon>Polypodiales</taxon>
        <taxon>Pteridineae</taxon>
        <taxon>Pteridaceae</taxon>
        <taxon>Vittarioideae</taxon>
        <taxon>Adiantum</taxon>
    </lineage>
</organism>
<dbReference type="SUPFAM" id="SSF56104">
    <property type="entry name" value="SAICAR synthase-like"/>
    <property type="match status" value="1"/>
</dbReference>
<dbReference type="FunFam" id="3.30.800.10:FF:000003">
    <property type="entry name" value="Phosphatidylinositol 4-phosphate 5-kinase"/>
    <property type="match status" value="1"/>
</dbReference>
<dbReference type="AlphaFoldDB" id="A0A9D4ZNS5"/>
<dbReference type="EMBL" id="JABFUD020000005">
    <property type="protein sequence ID" value="KAI5080216.1"/>
    <property type="molecule type" value="Genomic_DNA"/>
</dbReference>
<dbReference type="Proteomes" id="UP000886520">
    <property type="component" value="Chromosome 5"/>
</dbReference>
<dbReference type="InterPro" id="IPR023610">
    <property type="entry name" value="PInositol-4/5-P-5/4-kinase"/>
</dbReference>
<keyword evidence="12" id="KW-1185">Reference proteome</keyword>
<evidence type="ECO:0000256" key="4">
    <source>
        <dbReference type="ARBA" id="ARBA00022741"/>
    </source>
</evidence>
<dbReference type="Pfam" id="PF01504">
    <property type="entry name" value="PIP5K"/>
    <property type="match status" value="1"/>
</dbReference>
<dbReference type="CDD" id="cd17302">
    <property type="entry name" value="PIPKc_AtPIP5K_like"/>
    <property type="match status" value="1"/>
</dbReference>
<dbReference type="PANTHER" id="PTHR23086:SF8">
    <property type="entry name" value="PHOSPHATIDYLINOSITOL 5-PHOSPHATE 4-KINASE, ISOFORM A"/>
    <property type="match status" value="1"/>
</dbReference>
<dbReference type="GO" id="GO:0005886">
    <property type="term" value="C:plasma membrane"/>
    <property type="evidence" value="ECO:0007669"/>
    <property type="project" value="TreeGrafter"/>
</dbReference>
<dbReference type="EC" id="2.7.1.68" evidence="1"/>
<dbReference type="InterPro" id="IPR027483">
    <property type="entry name" value="PInositol-4-P-4/5-kinase_C_sf"/>
</dbReference>
<comment type="caution">
    <text evidence="11">The sequence shown here is derived from an EMBL/GenBank/DDBJ whole genome shotgun (WGS) entry which is preliminary data.</text>
</comment>
<gene>
    <name evidence="10" type="ORF">GOP47_0005069</name>
    <name evidence="11" type="ORF">GOP47_0005695</name>
</gene>
<dbReference type="EMBL" id="JABFUD020000005">
    <property type="protein sequence ID" value="KAI5079590.1"/>
    <property type="molecule type" value="Genomic_DNA"/>
</dbReference>
<dbReference type="OrthoDB" id="70770at2759"/>
<dbReference type="Gene3D" id="3.30.800.10">
    <property type="entry name" value="Phosphatidylinositol Phosphate Kinase II Beta"/>
    <property type="match status" value="1"/>
</dbReference>
<evidence type="ECO:0000259" key="9">
    <source>
        <dbReference type="PROSITE" id="PS51455"/>
    </source>
</evidence>
<name>A0A9D4ZNS5_ADICA</name>
<evidence type="ECO:0000256" key="5">
    <source>
        <dbReference type="ARBA" id="ARBA00022777"/>
    </source>
</evidence>
<dbReference type="PIRSF" id="PIRSF037274">
    <property type="entry name" value="PIP5K_plant_prd"/>
    <property type="match status" value="1"/>
</dbReference>
<dbReference type="GO" id="GO:0016308">
    <property type="term" value="F:1-phosphatidylinositol-4-phosphate 5-kinase activity"/>
    <property type="evidence" value="ECO:0007669"/>
    <property type="project" value="UniProtKB-EC"/>
</dbReference>
<dbReference type="PROSITE" id="PS51455">
    <property type="entry name" value="PIPK"/>
    <property type="match status" value="1"/>
</dbReference>
<dbReference type="InterPro" id="IPR017163">
    <property type="entry name" value="PIno-4-P-5_kinase_pln"/>
</dbReference>
<dbReference type="Gene3D" id="3.30.810.10">
    <property type="entry name" value="2-Layer Sandwich"/>
    <property type="match status" value="1"/>
</dbReference>
<keyword evidence="5 7" id="KW-0418">Kinase</keyword>
<dbReference type="SMART" id="SM00698">
    <property type="entry name" value="MORN"/>
    <property type="match status" value="7"/>
</dbReference>
<evidence type="ECO:0000313" key="11">
    <source>
        <dbReference type="EMBL" id="KAI5080216.1"/>
    </source>
</evidence>
<protein>
    <recommendedName>
        <fullName evidence="1">1-phosphatidylinositol-4-phosphate 5-kinase</fullName>
        <ecNumber evidence="1">2.7.1.68</ecNumber>
    </recommendedName>
</protein>
<evidence type="ECO:0000256" key="3">
    <source>
        <dbReference type="ARBA" id="ARBA00022737"/>
    </source>
</evidence>
<feature type="compositionally biased region" description="Low complexity" evidence="8">
    <location>
        <begin position="32"/>
        <end position="47"/>
    </location>
</feature>
<keyword evidence="2 7" id="KW-0808">Transferase</keyword>
<dbReference type="InterPro" id="IPR002498">
    <property type="entry name" value="PInositol-4-P-4/5-kinase_core"/>
</dbReference>
<feature type="domain" description="PIPK" evidence="9">
    <location>
        <begin position="411"/>
        <end position="822"/>
    </location>
</feature>
<dbReference type="GO" id="GO:0046854">
    <property type="term" value="P:phosphatidylinositol phosphate biosynthetic process"/>
    <property type="evidence" value="ECO:0007669"/>
    <property type="project" value="TreeGrafter"/>
</dbReference>
<evidence type="ECO:0000256" key="6">
    <source>
        <dbReference type="ARBA" id="ARBA00022840"/>
    </source>
</evidence>
<sequence length="826" mass="92758">MSSTVPHTGHDKDKLLVSIQGRHDQVYPSEEPPLTSSPVSHPVPSDVGHTDNHSNPGPLREIVSPNGETNMESWRQRGQDGHWSYGWANGVQFEGEIDKGLESGKGKFTWPSGATYEGSFQNGCLHGLGTYTAADGSSYTGNWIMNVKHGFGEQHYGNCDSYKGTWSQGNRDGYGTYTWANGNIYTGDWKTGAMSGKGKLTWSNGDSFEGHWADGKEHGHGIYTWVDTGCYVGTWSKGLKDGKGTFYPPGTKLPLHITLLRGSSMNSDGSEAPGSRRHSFAVWRTSSVDPMKVTSRPSQLAAPSGSNTSFLRKAESLPTKAVALDRKRSLEVTFEKYLGLDISFLTGETILEDSESSFEKSVVLPIVEREYAQGVLINEIVKESLLSKGAQRRHKQQHKEIKRAGETIIKGHRSYDLMLDLQLGIRYSVGKFYQCERELEQSDFGHRARIWMRFPREGSQLTPCHRSVDFRWKDYCPYVFRTLREMFKIDAADYMMSICGNDALRELSSPGKSGSIFFLSHDDRFLIKTLRRPELKVLLKMLPSYYNHVCKYENTLVTKFFGLHRIKLAGGHKVRFVVMGNVFCTELRIHRRFDLKGSSLGRSSNKIEIDETTTLKDLDLDFTFHLEPSWREALLKQIEEDCNFLQCQQIMDYSLLLGLHFRAPQYTRMNSKDDDNGGGGLIPIDDGPYPESLVLVAHEPRDSTQGSHIRGSSLRAAIAGDEQVDLLAGTVRLQIQLGVNMPARADRRPLSPTYGQGSNDETSSETYDVVLCVGIIDILQEYNTAKKLEHAYKSLQFDSVSISAVGPYLYSQRFQEFLNKVFPENL</sequence>
<dbReference type="InterPro" id="IPR027484">
    <property type="entry name" value="PInositol-4-P-5-kinase_N"/>
</dbReference>
<dbReference type="SUPFAM" id="SSF82185">
    <property type="entry name" value="Histone H3 K4-specific methyltransferase SET7/9 N-terminal domain"/>
    <property type="match status" value="2"/>
</dbReference>
<dbReference type="PANTHER" id="PTHR23086">
    <property type="entry name" value="PHOSPHATIDYLINOSITOL-4-PHOSPHATE 5-KINASE"/>
    <property type="match status" value="1"/>
</dbReference>
<feature type="region of interest" description="Disordered" evidence="8">
    <location>
        <begin position="26"/>
        <end position="66"/>
    </location>
</feature>
<evidence type="ECO:0000313" key="10">
    <source>
        <dbReference type="EMBL" id="KAI5079590.1"/>
    </source>
</evidence>
<evidence type="ECO:0000313" key="12">
    <source>
        <dbReference type="Proteomes" id="UP000886520"/>
    </source>
</evidence>
<proteinExistence type="predicted"/>
<dbReference type="Gene3D" id="2.20.110.10">
    <property type="entry name" value="Histone H3 K4-specific methyltransferase SET7/9 N-terminal domain"/>
    <property type="match status" value="4"/>
</dbReference>